<feature type="domain" description="CARDB" evidence="4">
    <location>
        <begin position="1329"/>
        <end position="1429"/>
    </location>
</feature>
<dbReference type="PANTHER" id="PTHR38340">
    <property type="entry name" value="S-LAYER PROTEIN"/>
    <property type="match status" value="1"/>
</dbReference>
<feature type="region of interest" description="Disordered" evidence="3">
    <location>
        <begin position="1941"/>
        <end position="1965"/>
    </location>
</feature>
<feature type="compositionally biased region" description="Acidic residues" evidence="3">
    <location>
        <begin position="908"/>
        <end position="920"/>
    </location>
</feature>
<comment type="caution">
    <text evidence="5">The sequence shown here is derived from an EMBL/GenBank/DDBJ whole genome shotgun (WGS) entry which is preliminary data.</text>
</comment>
<dbReference type="InterPro" id="IPR001343">
    <property type="entry name" value="Hemolysn_Ca-bd"/>
</dbReference>
<dbReference type="Gene3D" id="2.150.10.10">
    <property type="entry name" value="Serralysin-like metalloprotease, C-terminal"/>
    <property type="match status" value="10"/>
</dbReference>
<evidence type="ECO:0000256" key="2">
    <source>
        <dbReference type="ARBA" id="ARBA00022525"/>
    </source>
</evidence>
<dbReference type="InterPro" id="IPR018511">
    <property type="entry name" value="Hemolysin-typ_Ca-bd_CS"/>
</dbReference>
<feature type="compositionally biased region" description="Acidic residues" evidence="3">
    <location>
        <begin position="828"/>
        <end position="842"/>
    </location>
</feature>
<name>A0ABV7TLS2_9RHOB</name>
<comment type="subcellular location">
    <subcellularLocation>
        <location evidence="1">Secreted</location>
    </subcellularLocation>
</comment>
<dbReference type="PROSITE" id="PS00330">
    <property type="entry name" value="HEMOLYSIN_CALCIUM"/>
    <property type="match status" value="10"/>
</dbReference>
<dbReference type="SUPFAM" id="SSF51120">
    <property type="entry name" value="beta-Roll"/>
    <property type="match status" value="8"/>
</dbReference>
<dbReference type="EMBL" id="JBHRXI010000012">
    <property type="protein sequence ID" value="MFC3614770.1"/>
    <property type="molecule type" value="Genomic_DNA"/>
</dbReference>
<feature type="non-terminal residue" evidence="5">
    <location>
        <position position="2310"/>
    </location>
</feature>
<dbReference type="Proteomes" id="UP001595629">
    <property type="component" value="Unassembled WGS sequence"/>
</dbReference>
<dbReference type="InterPro" id="IPR011049">
    <property type="entry name" value="Serralysin-like_metalloprot_C"/>
</dbReference>
<feature type="region of interest" description="Disordered" evidence="3">
    <location>
        <begin position="2000"/>
        <end position="2041"/>
    </location>
</feature>
<feature type="region of interest" description="Disordered" evidence="3">
    <location>
        <begin position="766"/>
        <end position="881"/>
    </location>
</feature>
<dbReference type="Pfam" id="PF00353">
    <property type="entry name" value="HemolysinCabind"/>
    <property type="match status" value="16"/>
</dbReference>
<dbReference type="Gene3D" id="2.60.40.2810">
    <property type="match status" value="1"/>
</dbReference>
<evidence type="ECO:0000259" key="4">
    <source>
        <dbReference type="Pfam" id="PF07705"/>
    </source>
</evidence>
<dbReference type="InterPro" id="IPR037221">
    <property type="entry name" value="H-type_lectin_dom_sf"/>
</dbReference>
<feature type="region of interest" description="Disordered" evidence="3">
    <location>
        <begin position="906"/>
        <end position="944"/>
    </location>
</feature>
<dbReference type="InterPro" id="IPR011635">
    <property type="entry name" value="CARDB"/>
</dbReference>
<keyword evidence="2" id="KW-0964">Secreted</keyword>
<feature type="region of interest" description="Disordered" evidence="3">
    <location>
        <begin position="1671"/>
        <end position="1692"/>
    </location>
</feature>
<feature type="compositionally biased region" description="Gly residues" evidence="3">
    <location>
        <begin position="790"/>
        <end position="799"/>
    </location>
</feature>
<gene>
    <name evidence="5" type="ORF">ACFORG_13440</name>
</gene>
<dbReference type="PANTHER" id="PTHR38340:SF1">
    <property type="entry name" value="S-LAYER PROTEIN"/>
    <property type="match status" value="1"/>
</dbReference>
<organism evidence="5 6">
    <name type="scientific">Lutimaribacter marinistellae</name>
    <dbReference type="NCBI Taxonomy" id="1820329"/>
    <lineage>
        <taxon>Bacteria</taxon>
        <taxon>Pseudomonadati</taxon>
        <taxon>Pseudomonadota</taxon>
        <taxon>Alphaproteobacteria</taxon>
        <taxon>Rhodobacterales</taxon>
        <taxon>Roseobacteraceae</taxon>
        <taxon>Lutimaribacter</taxon>
    </lineage>
</organism>
<accession>A0ABV7TLS2</accession>
<sequence length="2310" mass="241305">MNYQSFSLIDLPNEISILIELPFDMAGNDVVEVTQAYGGSTSHFGSLYYSLDFSSITRQLPGLPNAQVVLDADNILTSQTEMAYGDGRYVGEPDRVGALDYHNFGNFITFEGGGVYATLMHLENGSVSDYIDGTTNFLTTSNTGGDWGNHVHVSYGADIIQPFGSWVTIADASEGTGRSVVKFDTALGILREGAVTFGSFGILANSNQAVDFLADGQPIEHNVFLMGSQDGTSAFGDNFDNILSGNRGDNTIAGLGGADAIWGGGGNDEIYGEGDNTDTDNDTVSPGDTIFGGGGKDTIYGGSQGDWIHGDSGEYRLWLTLASSFDRSYGLLHLSTFDDRVVTGGPIDFRYESPLAAVADVGDDLRGDSGNDTIFGGAGNDTIYGGTGNDIIFGGEDNDALFGEQGNDIFIGGSGVDTAYFESLSQVGVSFSFTRSVVDGLERVEVEQTSTALSFGAQDNGTDILYGVETISFGGTVFYDVARLPDTLNFVDLPIDFPGIHSQSTTAFASVDSDPIWINIANAEEGYELTAPIAGSSSSLAMVGMTSGNRIDFHSDQVYATVDGVTYQTLQSALTPTVANPDDHGDTRGTATLVSDLDGTAVRGEIGVSGDEDYFRFDTQSGRIYAVVATPDYSGVDPEIRVYNASGQLMASNADLGGGPSAGLSFTANGGTFYVEISGENGTTGDYGIGVSLIGDGSGETAPSDASEPDAGIDTTTRTVTHEGDEGDNTWLFSSSSSTEVFIAMYGGDDRAITGQRDDIVLGGAGEDTIETNAGNDTIGGGDDDDTIEGGDGNDGIAGGRDNDSIKGDDGDDTIAGEHGRDTLRGGDDDDVISGGDDDDRIDGDAGHDGILGDDGDDDIDGGTGNDTIYGGDDNDTIDGESGGDVLYGGRGRDFIWGGEDADRIDGGDGDDELLGEDGNDNISGGADDDTIRPGAGDDIIDGDGGRDTLSYKAMNGGATIDMTTERAYGAEIGFDIFDSMDHIIGTNGNDLIIGDGDDNQLYGLSGQDTITGGAGNDEIDGGSSTDTAVFFGNRADYTITASTNPDFDLQIIDNRTGSPDGTDLLNSIAFLQFADVSIRDDDALSSAPIAIDDSFEVSSDAPAILDVLANDTDPDGNTLSVSEIVSQPASGLAYIVNNRIVFDPKAEFTGENEEAVNLIYQISDGTGWIDEATVALVVDKKPNIDLALADWTMTSIDLEEMFPGEAGTFYLTLGNYGTDSAPAGNHVSIVLSSDRDVSHDDIILTSVAFGALAGGGQETVNSLQFTIPTSIVPGTYNIGYVVDINDAISETNESNNVTWLNHSTEIVARESLPDVSASNLNVVMRTDGSKLFDARFEVTNNGPDLPYGTAVALRLSEDQTIYWEGDYFLGSVGTGELAYGETVQLEISGVDLDWVRNYGTFNPGTHYFAVEADYSNSLAESDEQNNISNLVPIALAPPGIGGDVFAETGTLTMSQNTQSVTLHRSYINPVVVAFVATENGSQPVNVRVSDVSSNELTLQLQEPNYLDGSHFNETVNYMVVEAGSWVLPDGTLIEAGTLNSNQLSSQGFENVAFDSEFDSKPIILSQVQSFNGSDFVTTRQRNADADGFQVTMQEEEAGNSGSHFSESLGWVAIEAGSGSTGGIEWLAGRFSGVNDATTTVPLGATLAGGANVIAGVSSYAGSDPAWARGNGSTATSFDVSVEEDGSDDPETEHVPEQIDYFAFDGTGTLSAARLQHLLETGTLSLSTTQQTVNLQRSYENPVVVAFVATENGNQPVNVRVIDVSGSSLTMQLQEPNYLDGSHFNETVNYMVVEAGSWVLPDGTILEAGTLDSSRLSSQGFNAVSFDAEFETAPVILSQVQTFNGGDFVTTRQRNADADGFQLTMQEEEANNDGAHFVETLGWVAIEPGSGTAGGIDWLAGRSSGVTDATATVSLASAMSGVANVIAGVSSYVGNDPAWARGSGSSPNSFNVSVEEDTSQDSETEHLPETVDYFAFDGAGTLLATRLVNLLDNDDVIRVGDGPDNLSGGRGNDTIRSGDGNDTIEGGSGEDDLRGGDGDDVINGGSFADTIRAGSGNDTVAGGDGLDVVYLQAGNDVFNDNAQNNQFGHDLVYGWTGQDTILARGGNDTIWAGQDADSVEGGIGDDQIHGGSHGDTIKAGGGDDTVWGDDGPDVIYLQAGADTFIDNDQEGAFGQDLVYGWIGQDTILAKGGNDTIWAGQDADSVEGGIGDDQIHGGSFGDTIKAGGGDDTVWGDDGPDVIYLQAGADTFIDNDQEGAFGQDLIYGWTGQDTILAKGGNDTIWAGQDADSVEGGIGDDQIHGGSYGDTIK</sequence>
<dbReference type="InterPro" id="IPR050557">
    <property type="entry name" value="RTX_toxin/Mannuronan_C5-epim"/>
</dbReference>
<dbReference type="Pfam" id="PF07705">
    <property type="entry name" value="CARDB"/>
    <property type="match status" value="2"/>
</dbReference>
<feature type="compositionally biased region" description="Acidic residues" evidence="3">
    <location>
        <begin position="1681"/>
        <end position="1691"/>
    </location>
</feature>
<dbReference type="Gene3D" id="2.60.40.2080">
    <property type="match status" value="1"/>
</dbReference>
<evidence type="ECO:0000313" key="5">
    <source>
        <dbReference type="EMBL" id="MFC3614770.1"/>
    </source>
</evidence>
<evidence type="ECO:0000256" key="3">
    <source>
        <dbReference type="SAM" id="MobiDB-lite"/>
    </source>
</evidence>
<feature type="compositionally biased region" description="Basic and acidic residues" evidence="3">
    <location>
        <begin position="816"/>
        <end position="827"/>
    </location>
</feature>
<feature type="domain" description="CARDB" evidence="4">
    <location>
        <begin position="1195"/>
        <end position="1298"/>
    </location>
</feature>
<protein>
    <submittedName>
        <fullName evidence="5">Ig-like domain-containing protein</fullName>
    </submittedName>
</protein>
<dbReference type="PRINTS" id="PR00313">
    <property type="entry name" value="CABNDNGRPT"/>
</dbReference>
<evidence type="ECO:0000256" key="1">
    <source>
        <dbReference type="ARBA" id="ARBA00004613"/>
    </source>
</evidence>
<feature type="compositionally biased region" description="Polar residues" evidence="3">
    <location>
        <begin position="1943"/>
        <end position="1952"/>
    </location>
</feature>
<dbReference type="InterPro" id="IPR013783">
    <property type="entry name" value="Ig-like_fold"/>
</dbReference>
<dbReference type="Gene3D" id="2.60.120.380">
    <property type="match status" value="1"/>
</dbReference>
<dbReference type="RefSeq" id="WP_386736040.1">
    <property type="nucleotide sequence ID" value="NZ_JBHRXI010000012.1"/>
</dbReference>
<reference evidence="6" key="1">
    <citation type="journal article" date="2019" name="Int. J. Syst. Evol. Microbiol.">
        <title>The Global Catalogue of Microorganisms (GCM) 10K type strain sequencing project: providing services to taxonomists for standard genome sequencing and annotation.</title>
        <authorList>
            <consortium name="The Broad Institute Genomics Platform"/>
            <consortium name="The Broad Institute Genome Sequencing Center for Infectious Disease"/>
            <person name="Wu L."/>
            <person name="Ma J."/>
        </authorList>
    </citation>
    <scope>NUCLEOTIDE SEQUENCE [LARGE SCALE GENOMIC DNA]</scope>
    <source>
        <strain evidence="6">KCTC 42911</strain>
    </source>
</reference>
<dbReference type="Gene3D" id="2.60.40.10">
    <property type="entry name" value="Immunoglobulins"/>
    <property type="match status" value="2"/>
</dbReference>
<keyword evidence="6" id="KW-1185">Reference proteome</keyword>
<dbReference type="Pfam" id="PF17963">
    <property type="entry name" value="Big_9"/>
    <property type="match status" value="1"/>
</dbReference>
<proteinExistence type="predicted"/>
<feature type="compositionally biased region" description="Acidic residues" evidence="3">
    <location>
        <begin position="852"/>
        <end position="861"/>
    </location>
</feature>
<evidence type="ECO:0000313" key="6">
    <source>
        <dbReference type="Proteomes" id="UP001595629"/>
    </source>
</evidence>